<name>A0A8J7L5L5_9CYAN</name>
<evidence type="ECO:0000259" key="1">
    <source>
        <dbReference type="Pfam" id="PF12275"/>
    </source>
</evidence>
<dbReference type="Pfam" id="PF12275">
    <property type="entry name" value="DUF3616"/>
    <property type="match status" value="1"/>
</dbReference>
<dbReference type="RefSeq" id="WP_214442173.1">
    <property type="nucleotide sequence ID" value="NZ_JAECZB010000102.1"/>
</dbReference>
<dbReference type="SUPFAM" id="SSF101898">
    <property type="entry name" value="NHL repeat"/>
    <property type="match status" value="1"/>
</dbReference>
<dbReference type="Proteomes" id="UP000599391">
    <property type="component" value="Unassembled WGS sequence"/>
</dbReference>
<gene>
    <name evidence="2" type="ORF">I8751_27250</name>
</gene>
<evidence type="ECO:0000313" key="2">
    <source>
        <dbReference type="EMBL" id="MBH8555971.1"/>
    </source>
</evidence>
<proteinExistence type="predicted"/>
<dbReference type="EMBL" id="JAECZB010000102">
    <property type="protein sequence ID" value="MBH8555971.1"/>
    <property type="molecule type" value="Genomic_DNA"/>
</dbReference>
<sequence>MLNSHLLHQVSLMFSDNFQEHRKDISALRFTPDHHLWFGSDETSSIERLSFVDSQNFAKHKQFRVAEFISLPESENNEIDIEGIAYDDYYLWFVGSHSWKREKTKTENNDPENILRLTQIESEHNRYILGKIPLIDGELLASCPHPQNPDVQLSAAKLDLKKDGNLLTKHLADDPHLGLFINAKIPGKDNGFDIEGIAVYQNRIFLGLRGPVLRGWAMMLEIELENSSPDVMKLQKIGADKQRYKKHFVWLNGLGIRDLCLDGDDLLILAGPTMVLDGKVQVYRLKNGVNMQENVLNNPELLLDLPYGNGDDRPEGITLFNDITGVPSLLVVYDSPAQNRLVGDSGVMADVFSLD</sequence>
<accession>A0A8J7L5L5</accession>
<protein>
    <submittedName>
        <fullName evidence="2">DUF3616 domain-containing protein</fullName>
    </submittedName>
</protein>
<evidence type="ECO:0000313" key="3">
    <source>
        <dbReference type="Proteomes" id="UP000599391"/>
    </source>
</evidence>
<reference evidence="2 3" key="1">
    <citation type="journal article" date="2021" name="Int. J. Syst. Evol. Microbiol.">
        <title>Amazonocrinis nigriterrae gen. nov., sp. nov., Atlanticothrix silvestris gen. nov., sp. nov. and Dendronalium phyllosphericum gen. nov., sp. nov., nostocacean cyanobacteria from Brazilian environments.</title>
        <authorList>
            <person name="Alvarenga D.O."/>
            <person name="Andreote A.P.D."/>
            <person name="Branco L.H.Z."/>
            <person name="Delbaje E."/>
            <person name="Cruz R.B."/>
            <person name="Varani A.M."/>
            <person name="Fiore M.F."/>
        </authorList>
    </citation>
    <scope>NUCLEOTIDE SEQUENCE [LARGE SCALE GENOMIC DNA]</scope>
    <source>
        <strain evidence="2 3">CENA357</strain>
    </source>
</reference>
<dbReference type="AlphaFoldDB" id="A0A8J7L5L5"/>
<dbReference type="InterPro" id="IPR022060">
    <property type="entry name" value="DUF3616"/>
</dbReference>
<keyword evidence="3" id="KW-1185">Reference proteome</keyword>
<comment type="caution">
    <text evidence="2">The sequence shown here is derived from an EMBL/GenBank/DDBJ whole genome shotgun (WGS) entry which is preliminary data.</text>
</comment>
<organism evidence="2 3">
    <name type="scientific">Atlanticothrix silvestris CENA357</name>
    <dbReference type="NCBI Taxonomy" id="1725252"/>
    <lineage>
        <taxon>Bacteria</taxon>
        <taxon>Bacillati</taxon>
        <taxon>Cyanobacteriota</taxon>
        <taxon>Cyanophyceae</taxon>
        <taxon>Nostocales</taxon>
        <taxon>Nodulariaceae</taxon>
        <taxon>Atlanticothrix</taxon>
        <taxon>Atlanticothrix silvestris</taxon>
    </lineage>
</organism>
<feature type="domain" description="DUF3616" evidence="1">
    <location>
        <begin position="24"/>
        <end position="350"/>
    </location>
</feature>